<sequence>MSTIDPVTFSVVWGGLLSAAAEMGSTLLRTAYSMTVREGSDFSTGVFDAEGNMIAQGDYSPGHLGSMAFTVRQMLDYYPKGSLGPGDAVICNDPTIGSGHLPDIFMVTPVFHEADLIGYAVNIAHHIDVGGSAPGSEEVVGVSETCQEGIKLMPVLLYKAGEPIKEILRIIEGNVRIKDVLGDLHAQYAANMTGVARMQGLALQYGPEQLAACMREIVARSRDAMVEAIAELPYGTYRFEDVLDDVGPDTEPVPFRLALTVEPGRVICDWDGTGPQRPAGINAYMQYTRSYCIAAIKAVTLPRSPQNFGIIDCIEIRAPKGCYVNPHPGAASGARAVNANRIYEVVMGALAQIVPDRVIAASSGFCNPKVSGTVSPHTGKPFLAWMTAIGGVGAHRHRDGQEATTSPTNGTNTPIEVQEMNAPVFVERMELIPDTAGAGQFRGGMAVRKDVRLLADAGLVTNLGDRYVNAPYGLEGGLAGSKAATILNPGTRSERSLHSKGTYPLRKGDVLSLRTAGAGGFGDPATRDPAAVLRDVRQGLVSVETARGVYRVALAGNDDAIDVTETNALRLQNEFVASAP</sequence>
<dbReference type="RefSeq" id="WP_191125325.1">
    <property type="nucleotide sequence ID" value="NZ_JACXWY010000015.1"/>
</dbReference>
<evidence type="ECO:0000259" key="1">
    <source>
        <dbReference type="Pfam" id="PF02538"/>
    </source>
</evidence>
<comment type="caution">
    <text evidence="2">The sequence shown here is derived from an EMBL/GenBank/DDBJ whole genome shotgun (WGS) entry which is preliminary data.</text>
</comment>
<dbReference type="AlphaFoldDB" id="A0A927EC29"/>
<dbReference type="GO" id="GO:0005829">
    <property type="term" value="C:cytosol"/>
    <property type="evidence" value="ECO:0007669"/>
    <property type="project" value="TreeGrafter"/>
</dbReference>
<dbReference type="GO" id="GO:0006749">
    <property type="term" value="P:glutathione metabolic process"/>
    <property type="evidence" value="ECO:0007669"/>
    <property type="project" value="TreeGrafter"/>
</dbReference>
<dbReference type="PANTHER" id="PTHR11365">
    <property type="entry name" value="5-OXOPROLINASE RELATED"/>
    <property type="match status" value="1"/>
</dbReference>
<dbReference type="InterPro" id="IPR003692">
    <property type="entry name" value="Hydantoinase_B"/>
</dbReference>
<proteinExistence type="predicted"/>
<gene>
    <name evidence="2" type="ORF">IED13_20840</name>
</gene>
<accession>A0A927EC29</accession>
<dbReference type="InterPro" id="IPR045079">
    <property type="entry name" value="Oxoprolinase-like"/>
</dbReference>
<keyword evidence="3" id="KW-1185">Reference proteome</keyword>
<dbReference type="EMBL" id="JACXWY010000015">
    <property type="protein sequence ID" value="MBD3848153.1"/>
    <property type="molecule type" value="Genomic_DNA"/>
</dbReference>
<evidence type="ECO:0000313" key="2">
    <source>
        <dbReference type="EMBL" id="MBD3848153.1"/>
    </source>
</evidence>
<protein>
    <submittedName>
        <fullName evidence="2">Hydantoinase B/oxoprolinase family protein</fullName>
    </submittedName>
</protein>
<reference evidence="2" key="1">
    <citation type="submission" date="2020-09" db="EMBL/GenBank/DDBJ databases">
        <title>Bosea spartocytisi sp. nov. a root nodule endophyte of Spartocytisus supranubius in the high mountain ecosystem fo the Teide National Park (Canary Islands, Spain).</title>
        <authorList>
            <person name="Pulido-Suarez L."/>
            <person name="Peix A."/>
            <person name="Igual J.M."/>
            <person name="Socas-Perez N."/>
            <person name="Velazquez E."/>
            <person name="Flores-Felix J.D."/>
            <person name="Leon-Barrios M."/>
        </authorList>
    </citation>
    <scope>NUCLEOTIDE SEQUENCE</scope>
    <source>
        <strain evidence="2">SSUT16</strain>
    </source>
</reference>
<name>A0A927EC29_9HYPH</name>
<evidence type="ECO:0000313" key="3">
    <source>
        <dbReference type="Proteomes" id="UP000619295"/>
    </source>
</evidence>
<feature type="domain" description="Hydantoinase B/oxoprolinase" evidence="1">
    <location>
        <begin position="5"/>
        <end position="524"/>
    </location>
</feature>
<dbReference type="PANTHER" id="PTHR11365:SF23">
    <property type="entry name" value="HYPOTHETICAL 5-OXOPROLINASE (EUROFUNG)-RELATED"/>
    <property type="match status" value="1"/>
</dbReference>
<dbReference type="Pfam" id="PF02538">
    <property type="entry name" value="Hydantoinase_B"/>
    <property type="match status" value="1"/>
</dbReference>
<dbReference type="GO" id="GO:0017168">
    <property type="term" value="F:5-oxoprolinase (ATP-hydrolyzing) activity"/>
    <property type="evidence" value="ECO:0007669"/>
    <property type="project" value="TreeGrafter"/>
</dbReference>
<organism evidence="2 3">
    <name type="scientific">Bosea spartocytisi</name>
    <dbReference type="NCBI Taxonomy" id="2773451"/>
    <lineage>
        <taxon>Bacteria</taxon>
        <taxon>Pseudomonadati</taxon>
        <taxon>Pseudomonadota</taxon>
        <taxon>Alphaproteobacteria</taxon>
        <taxon>Hyphomicrobiales</taxon>
        <taxon>Boseaceae</taxon>
        <taxon>Bosea</taxon>
    </lineage>
</organism>
<dbReference type="Proteomes" id="UP000619295">
    <property type="component" value="Unassembled WGS sequence"/>
</dbReference>